<dbReference type="Pfam" id="PF00620">
    <property type="entry name" value="RhoGAP"/>
    <property type="match status" value="1"/>
</dbReference>
<dbReference type="InterPro" id="IPR046985">
    <property type="entry name" value="IP5"/>
</dbReference>
<sequence>MSLEIIKSIVQEKFAVSEKVTAILPQAKVLYPEWEKKERFLAIVENGEEKAVFCLFSSCFPPKTFSDLSIEIILPIDKHFKCEIDNKPNDSDAVLYLNLLSRNNKLQFEIRMIHSNNFVDELFHAMETSNKSNTSQEFSWLQKYNVNKKDEDDQLYSSSIILARQNVTINGRAPERESKIKIEMLMKESQYIYTKTFSIFTATWNTGREDEWSDAVLAGVDNRDTYVKVGQVRLVAAHVEEYERRNQDYRDICSRTQFSRPYQPPRGIKDHDQIYWLGDLNYRITERDPATVKKLLDENNIASVLEWDQLKRQHTLKQVFAGYSEGIITFKPTYKYDPGTDNWDSSEKNRAPAWCDRIFWKGENITQLAYRSHPSLNISDHKPVSATFHSEIKIIDQEKYRKVYEDVIKKLDKIENELIPQVMVDQTEIDFGTVKYLELQIRTMTIANTGQVRVDFEFINKLDETSFCKEWLIVEPYKKSINPGEKCDIQLKMLVNKNSAPKMNSGSDQLYDILVLHVYRGKDIFITVTGNYEKSCFGTSIEVLVNLNVPIKEVSFVKLIELESKRDQCVSNSSTYAIPKEIWHLVDHIYLHGLKEPSLFDQPGLHSEVLLIRDWLDSGSIDPIPGSIHSVAEALLLLLASTADPIIPYNLQLVCLSASSNYLQCKQIVMQLPEFRRNVFLYLCQFLQEALQYSSENGLDAKSLSALFGSIFLRDIPNQTQMETMTRISKQTIDKKKAHFVYHFLVNDHSDLIFSK</sequence>
<dbReference type="FunFam" id="1.10.555.10:FF:000012">
    <property type="entry name" value="Putative inositol polyphosphate 5-phosphatase OCRL-1"/>
    <property type="match status" value="1"/>
</dbReference>
<evidence type="ECO:0000256" key="2">
    <source>
        <dbReference type="ARBA" id="ARBA00004580"/>
    </source>
</evidence>
<comment type="subcellular location">
    <subcellularLocation>
        <location evidence="2">Cytoplasmic vesicle</location>
        <location evidence="2">Phagosome membrane</location>
    </subcellularLocation>
    <subcellularLocation>
        <location evidence="1">Early endosome membrane</location>
    </subcellularLocation>
</comment>
<dbReference type="PROSITE" id="PS50238">
    <property type="entry name" value="RHOGAP"/>
    <property type="match status" value="1"/>
</dbReference>
<dbReference type="AlphaFoldDB" id="A0A4C1Y8Q2"/>
<reference evidence="6 7" key="1">
    <citation type="journal article" date="2019" name="Commun. Biol.">
        <title>The bagworm genome reveals a unique fibroin gene that provides high tensile strength.</title>
        <authorList>
            <person name="Kono N."/>
            <person name="Nakamura H."/>
            <person name="Ohtoshi R."/>
            <person name="Tomita M."/>
            <person name="Numata K."/>
            <person name="Arakawa K."/>
        </authorList>
    </citation>
    <scope>NUCLEOTIDE SEQUENCE [LARGE SCALE GENOMIC DNA]</scope>
</reference>
<keyword evidence="3" id="KW-0967">Endosome</keyword>
<keyword evidence="4" id="KW-0968">Cytoplasmic vesicle</keyword>
<dbReference type="InterPro" id="IPR000300">
    <property type="entry name" value="IPPc"/>
</dbReference>
<evidence type="ECO:0000256" key="1">
    <source>
        <dbReference type="ARBA" id="ARBA00004146"/>
    </source>
</evidence>
<dbReference type="PANTHER" id="PTHR11200:SF300">
    <property type="entry name" value="TYPE II INOSITOL 1,4,5-TRISPHOSPHATE 5-PHOSPHATASE"/>
    <property type="match status" value="1"/>
</dbReference>
<dbReference type="FunFam" id="2.60.40.10:FF:000132">
    <property type="entry name" value="Inositol polyphosphate 5-phosphatase OCRL-1 isoform b"/>
    <property type="match status" value="1"/>
</dbReference>
<organism evidence="6 7">
    <name type="scientific">Eumeta variegata</name>
    <name type="common">Bagworm moth</name>
    <name type="synonym">Eumeta japonica</name>
    <dbReference type="NCBI Taxonomy" id="151549"/>
    <lineage>
        <taxon>Eukaryota</taxon>
        <taxon>Metazoa</taxon>
        <taxon>Ecdysozoa</taxon>
        <taxon>Arthropoda</taxon>
        <taxon>Hexapoda</taxon>
        <taxon>Insecta</taxon>
        <taxon>Pterygota</taxon>
        <taxon>Neoptera</taxon>
        <taxon>Endopterygota</taxon>
        <taxon>Lepidoptera</taxon>
        <taxon>Glossata</taxon>
        <taxon>Ditrysia</taxon>
        <taxon>Tineoidea</taxon>
        <taxon>Psychidae</taxon>
        <taxon>Oiketicinae</taxon>
        <taxon>Eumeta</taxon>
    </lineage>
</organism>
<dbReference type="Gene3D" id="2.60.40.10">
    <property type="entry name" value="Immunoglobulins"/>
    <property type="match status" value="1"/>
</dbReference>
<dbReference type="Gene3D" id="2.30.29.110">
    <property type="match status" value="1"/>
</dbReference>
<dbReference type="PANTHER" id="PTHR11200">
    <property type="entry name" value="INOSITOL 5-PHOSPHATASE"/>
    <property type="match status" value="1"/>
</dbReference>
<dbReference type="CDD" id="cd04380">
    <property type="entry name" value="RhoGAP_OCRL1"/>
    <property type="match status" value="1"/>
</dbReference>
<dbReference type="SUPFAM" id="SSF56219">
    <property type="entry name" value="DNase I-like"/>
    <property type="match status" value="1"/>
</dbReference>
<dbReference type="EMBL" id="BGZK01001092">
    <property type="protein sequence ID" value="GBP70949.1"/>
    <property type="molecule type" value="Genomic_DNA"/>
</dbReference>
<dbReference type="InterPro" id="IPR036691">
    <property type="entry name" value="Endo/exonu/phosph_ase_sf"/>
</dbReference>
<feature type="domain" description="Rho-GAP" evidence="5">
    <location>
        <begin position="560"/>
        <end position="753"/>
    </location>
</feature>
<dbReference type="OrthoDB" id="7862313at2759"/>
<evidence type="ECO:0000259" key="5">
    <source>
        <dbReference type="PROSITE" id="PS50238"/>
    </source>
</evidence>
<dbReference type="Pfam" id="PF21310">
    <property type="entry name" value="OCRL-like_ASH"/>
    <property type="match status" value="1"/>
</dbReference>
<proteinExistence type="predicted"/>
<dbReference type="Pfam" id="PF22669">
    <property type="entry name" value="Exo_endo_phos2"/>
    <property type="match status" value="1"/>
</dbReference>
<dbReference type="SMART" id="SM00324">
    <property type="entry name" value="RhoGAP"/>
    <property type="match status" value="1"/>
</dbReference>
<dbReference type="Gene3D" id="1.10.555.10">
    <property type="entry name" value="Rho GTPase activation protein"/>
    <property type="match status" value="1"/>
</dbReference>
<gene>
    <name evidence="6" type="primary">Inpp5b</name>
    <name evidence="6" type="ORF">EVAR_48957_1</name>
</gene>
<dbReference type="InterPro" id="IPR047078">
    <property type="entry name" value="RhoGAP_OCRL1"/>
</dbReference>
<evidence type="ECO:0000256" key="4">
    <source>
        <dbReference type="ARBA" id="ARBA00023329"/>
    </source>
</evidence>
<dbReference type="InterPro" id="IPR048869">
    <property type="entry name" value="OCRL-1_2_ASH"/>
</dbReference>
<dbReference type="InterPro" id="IPR008936">
    <property type="entry name" value="Rho_GTPase_activation_prot"/>
</dbReference>
<dbReference type="Gene3D" id="3.60.10.10">
    <property type="entry name" value="Endonuclease/exonuclease/phosphatase"/>
    <property type="match status" value="1"/>
</dbReference>
<accession>A0A4C1Y8Q2</accession>
<dbReference type="SMART" id="SM00128">
    <property type="entry name" value="IPPc"/>
    <property type="match status" value="1"/>
</dbReference>
<dbReference type="GO" id="GO:0030670">
    <property type="term" value="C:phagocytic vesicle membrane"/>
    <property type="evidence" value="ECO:0007669"/>
    <property type="project" value="UniProtKB-SubCell"/>
</dbReference>
<dbReference type="InterPro" id="IPR013783">
    <property type="entry name" value="Ig-like_fold"/>
</dbReference>
<dbReference type="GO" id="GO:0031901">
    <property type="term" value="C:early endosome membrane"/>
    <property type="evidence" value="ECO:0007669"/>
    <property type="project" value="UniProtKB-SubCell"/>
</dbReference>
<evidence type="ECO:0000313" key="6">
    <source>
        <dbReference type="EMBL" id="GBP70949.1"/>
    </source>
</evidence>
<evidence type="ECO:0000313" key="7">
    <source>
        <dbReference type="Proteomes" id="UP000299102"/>
    </source>
</evidence>
<dbReference type="GO" id="GO:0046856">
    <property type="term" value="P:phosphatidylinositol dephosphorylation"/>
    <property type="evidence" value="ECO:0007669"/>
    <property type="project" value="InterPro"/>
</dbReference>
<protein>
    <submittedName>
        <fullName evidence="6">Type II inositol 1,4,5-trisphosphate 5-phosphatase</fullName>
    </submittedName>
</protein>
<dbReference type="InterPro" id="IPR031896">
    <property type="entry name" value="INPP5B_PH_dom"/>
</dbReference>
<dbReference type="GO" id="GO:0007165">
    <property type="term" value="P:signal transduction"/>
    <property type="evidence" value="ECO:0007669"/>
    <property type="project" value="InterPro"/>
</dbReference>
<dbReference type="InterPro" id="IPR000198">
    <property type="entry name" value="RhoGAP_dom"/>
</dbReference>
<dbReference type="Pfam" id="PF16776">
    <property type="entry name" value="INPP5B_PH"/>
    <property type="match status" value="1"/>
</dbReference>
<dbReference type="SUPFAM" id="SSF48350">
    <property type="entry name" value="GTPase activation domain, GAP"/>
    <property type="match status" value="1"/>
</dbReference>
<dbReference type="Proteomes" id="UP000299102">
    <property type="component" value="Unassembled WGS sequence"/>
</dbReference>
<dbReference type="STRING" id="151549.A0A4C1Y8Q2"/>
<comment type="caution">
    <text evidence="6">The sequence shown here is derived from an EMBL/GenBank/DDBJ whole genome shotgun (WGS) entry which is preliminary data.</text>
</comment>
<name>A0A4C1Y8Q2_EUMVA</name>
<keyword evidence="7" id="KW-1185">Reference proteome</keyword>
<evidence type="ECO:0000256" key="3">
    <source>
        <dbReference type="ARBA" id="ARBA00022753"/>
    </source>
</evidence>
<dbReference type="GO" id="GO:0004439">
    <property type="term" value="F:phosphatidylinositol-4,5-bisphosphate 5-phosphatase activity"/>
    <property type="evidence" value="ECO:0007669"/>
    <property type="project" value="TreeGrafter"/>
</dbReference>